<keyword evidence="5 7" id="KW-1133">Transmembrane helix</keyword>
<feature type="domain" description="ABC transmembrane type-1" evidence="8">
    <location>
        <begin position="94"/>
        <end position="274"/>
    </location>
</feature>
<feature type="transmembrane region" description="Helical" evidence="7">
    <location>
        <begin position="47"/>
        <end position="66"/>
    </location>
</feature>
<name>A0ABW1ALM2_9RHOO</name>
<dbReference type="PANTHER" id="PTHR30151">
    <property type="entry name" value="ALKANE SULFONATE ABC TRANSPORTER-RELATED, MEMBRANE SUBUNIT"/>
    <property type="match status" value="1"/>
</dbReference>
<accession>A0ABW1ALM2</accession>
<evidence type="ECO:0000256" key="6">
    <source>
        <dbReference type="ARBA" id="ARBA00023136"/>
    </source>
</evidence>
<dbReference type="Pfam" id="PF00528">
    <property type="entry name" value="BPD_transp_1"/>
    <property type="match status" value="1"/>
</dbReference>
<protein>
    <submittedName>
        <fullName evidence="9">ABC transporter permease</fullName>
    </submittedName>
</protein>
<comment type="subcellular location">
    <subcellularLocation>
        <location evidence="1 7">Cell membrane</location>
        <topology evidence="1 7">Multi-pass membrane protein</topology>
    </subcellularLocation>
</comment>
<keyword evidence="10" id="KW-1185">Reference proteome</keyword>
<dbReference type="SUPFAM" id="SSF161098">
    <property type="entry name" value="MetI-like"/>
    <property type="match status" value="1"/>
</dbReference>
<dbReference type="Proteomes" id="UP001595974">
    <property type="component" value="Unassembled WGS sequence"/>
</dbReference>
<reference evidence="10" key="1">
    <citation type="journal article" date="2019" name="Int. J. Syst. Evol. Microbiol.">
        <title>The Global Catalogue of Microorganisms (GCM) 10K type strain sequencing project: providing services to taxonomists for standard genome sequencing and annotation.</title>
        <authorList>
            <consortium name="The Broad Institute Genomics Platform"/>
            <consortium name="The Broad Institute Genome Sequencing Center for Infectious Disease"/>
            <person name="Wu L."/>
            <person name="Ma J."/>
        </authorList>
    </citation>
    <scope>NUCLEOTIDE SEQUENCE [LARGE SCALE GENOMIC DNA]</scope>
    <source>
        <strain evidence="10">SHR3</strain>
    </source>
</reference>
<dbReference type="InterPro" id="IPR000515">
    <property type="entry name" value="MetI-like"/>
</dbReference>
<evidence type="ECO:0000313" key="9">
    <source>
        <dbReference type="EMBL" id="MFC5768069.1"/>
    </source>
</evidence>
<evidence type="ECO:0000256" key="5">
    <source>
        <dbReference type="ARBA" id="ARBA00022989"/>
    </source>
</evidence>
<gene>
    <name evidence="9" type="ORF">ACFPTN_01650</name>
</gene>
<evidence type="ECO:0000256" key="3">
    <source>
        <dbReference type="ARBA" id="ARBA00022475"/>
    </source>
</evidence>
<dbReference type="PROSITE" id="PS50928">
    <property type="entry name" value="ABC_TM1"/>
    <property type="match status" value="1"/>
</dbReference>
<evidence type="ECO:0000256" key="4">
    <source>
        <dbReference type="ARBA" id="ARBA00022692"/>
    </source>
</evidence>
<evidence type="ECO:0000256" key="1">
    <source>
        <dbReference type="ARBA" id="ARBA00004651"/>
    </source>
</evidence>
<dbReference type="Gene3D" id="1.10.3720.10">
    <property type="entry name" value="MetI-like"/>
    <property type="match status" value="1"/>
</dbReference>
<feature type="transmembrane region" description="Helical" evidence="7">
    <location>
        <begin position="246"/>
        <end position="270"/>
    </location>
</feature>
<organism evidence="9 10">
    <name type="scientific">Thauera sinica</name>
    <dbReference type="NCBI Taxonomy" id="2665146"/>
    <lineage>
        <taxon>Bacteria</taxon>
        <taxon>Pseudomonadati</taxon>
        <taxon>Pseudomonadota</taxon>
        <taxon>Betaproteobacteria</taxon>
        <taxon>Rhodocyclales</taxon>
        <taxon>Zoogloeaceae</taxon>
        <taxon>Thauera</taxon>
    </lineage>
</organism>
<evidence type="ECO:0000256" key="2">
    <source>
        <dbReference type="ARBA" id="ARBA00022448"/>
    </source>
</evidence>
<keyword evidence="6 7" id="KW-0472">Membrane</keyword>
<dbReference type="PANTHER" id="PTHR30151:SF38">
    <property type="entry name" value="ALIPHATIC SULFONATES TRANSPORT PERMEASE PROTEIN SSUC-RELATED"/>
    <property type="match status" value="1"/>
</dbReference>
<keyword evidence="3" id="KW-1003">Cell membrane</keyword>
<evidence type="ECO:0000259" key="8">
    <source>
        <dbReference type="PROSITE" id="PS50928"/>
    </source>
</evidence>
<comment type="caution">
    <text evidence="9">The sequence shown here is derived from an EMBL/GenBank/DDBJ whole genome shotgun (WGS) entry which is preliminary data.</text>
</comment>
<proteinExistence type="inferred from homology"/>
<keyword evidence="2 7" id="KW-0813">Transport</keyword>
<keyword evidence="4 7" id="KW-0812">Transmembrane</keyword>
<dbReference type="EMBL" id="JBHSOG010000007">
    <property type="protein sequence ID" value="MFC5768069.1"/>
    <property type="molecule type" value="Genomic_DNA"/>
</dbReference>
<comment type="similarity">
    <text evidence="7">Belongs to the binding-protein-dependent transport system permease family.</text>
</comment>
<feature type="transmembrane region" description="Helical" evidence="7">
    <location>
        <begin position="101"/>
        <end position="120"/>
    </location>
</feature>
<dbReference type="RefSeq" id="WP_232516401.1">
    <property type="nucleotide sequence ID" value="NZ_JBHSOG010000007.1"/>
</dbReference>
<sequence length="287" mass="30717">MTGSGQGLRDAGTSRARGGAVERHAAAGAAATGNAPPRGVPGGGAGLRLASIVVFLLSWQLAAAVLQSATLPTPGAVFQRLLAEVASFALPRHLGITLSRVGVSFLLAMAIGTVIGIAMGQWRRLDMFLDTWLVLGLNIPALVTIILCYVWFGLNDWAAIVAVAINKIPTVVVTVREGARAVDPHLMQVAAAYRLPRWRTLGRVYLPQLHPYLMAAARAGLSLIWKIVLVVELLGRSNGIGFQLNVFFQFFDIAGILAYTLVFAAVVLLIEALLLRPLERRLTAWRG</sequence>
<evidence type="ECO:0000256" key="7">
    <source>
        <dbReference type="RuleBase" id="RU363032"/>
    </source>
</evidence>
<evidence type="ECO:0000313" key="10">
    <source>
        <dbReference type="Proteomes" id="UP001595974"/>
    </source>
</evidence>
<feature type="transmembrane region" description="Helical" evidence="7">
    <location>
        <begin position="132"/>
        <end position="152"/>
    </location>
</feature>
<dbReference type="CDD" id="cd06261">
    <property type="entry name" value="TM_PBP2"/>
    <property type="match status" value="1"/>
</dbReference>
<dbReference type="InterPro" id="IPR035906">
    <property type="entry name" value="MetI-like_sf"/>
</dbReference>